<organism evidence="1 2">
    <name type="scientific">Helicocarpus griseus UAMH5409</name>
    <dbReference type="NCBI Taxonomy" id="1447875"/>
    <lineage>
        <taxon>Eukaryota</taxon>
        <taxon>Fungi</taxon>
        <taxon>Dikarya</taxon>
        <taxon>Ascomycota</taxon>
        <taxon>Pezizomycotina</taxon>
        <taxon>Eurotiomycetes</taxon>
        <taxon>Eurotiomycetidae</taxon>
        <taxon>Onygenales</taxon>
        <taxon>Ajellomycetaceae</taxon>
        <taxon>Helicocarpus</taxon>
    </lineage>
</organism>
<evidence type="ECO:0000313" key="2">
    <source>
        <dbReference type="Proteomes" id="UP000223968"/>
    </source>
</evidence>
<gene>
    <name evidence="1" type="ORF">AJ79_04836</name>
</gene>
<dbReference type="AlphaFoldDB" id="A0A2B7XRS2"/>
<dbReference type="OrthoDB" id="4507445at2759"/>
<dbReference type="Proteomes" id="UP000223968">
    <property type="component" value="Unassembled WGS sequence"/>
</dbReference>
<sequence length="234" mass="26997">MQMILQYLSPSDLVRFFRTSKQALSFANLFCRSSPLHFYRCSADAASTPSEHKRILMIGLSEWARFSELDMRWQIVNNVAQLAKLQTIEVCSIQVQGKHYVCGVGFDTGRSKAFLGHKTEDLHTFNIADTTTETIRLAVDALGIRSIKYGDSPWFFGGPGSLFCWEGLSIRQGNRKIRIIRDALKFRHLKWHREAPHIFEETVLMRNQHPFPSSTRGCIAEEYYVRQHPEEERA</sequence>
<accession>A0A2B7XRS2</accession>
<protein>
    <submittedName>
        <fullName evidence="1">Uncharacterized protein</fullName>
    </submittedName>
</protein>
<evidence type="ECO:0000313" key="1">
    <source>
        <dbReference type="EMBL" id="PGH11461.1"/>
    </source>
</evidence>
<reference evidence="1 2" key="1">
    <citation type="submission" date="2017-10" db="EMBL/GenBank/DDBJ databases">
        <title>Comparative genomics in systemic dimorphic fungi from Ajellomycetaceae.</title>
        <authorList>
            <person name="Munoz J.F."/>
            <person name="Mcewen J.G."/>
            <person name="Clay O.K."/>
            <person name="Cuomo C.A."/>
        </authorList>
    </citation>
    <scope>NUCLEOTIDE SEQUENCE [LARGE SCALE GENOMIC DNA]</scope>
    <source>
        <strain evidence="1 2">UAMH5409</strain>
    </source>
</reference>
<keyword evidence="2" id="KW-1185">Reference proteome</keyword>
<comment type="caution">
    <text evidence="1">The sequence shown here is derived from an EMBL/GenBank/DDBJ whole genome shotgun (WGS) entry which is preliminary data.</text>
</comment>
<name>A0A2B7XRS2_9EURO</name>
<dbReference type="EMBL" id="PDNB01000072">
    <property type="protein sequence ID" value="PGH11461.1"/>
    <property type="molecule type" value="Genomic_DNA"/>
</dbReference>
<proteinExistence type="predicted"/>